<evidence type="ECO:0000256" key="2">
    <source>
        <dbReference type="ARBA" id="ARBA00022801"/>
    </source>
</evidence>
<comment type="similarity">
    <text evidence="1 3">Belongs to the type-B carboxylesterase/lipase family.</text>
</comment>
<dbReference type="InterPro" id="IPR002018">
    <property type="entry name" value="CarbesteraseB"/>
</dbReference>
<protein>
    <recommendedName>
        <fullName evidence="3">Carboxylic ester hydrolase</fullName>
        <ecNumber evidence="3">3.1.1.-</ecNumber>
    </recommendedName>
</protein>
<proteinExistence type="inferred from homology"/>
<name>A0A517LAE4_9PEZI</name>
<dbReference type="InterPro" id="IPR019826">
    <property type="entry name" value="Carboxylesterase_B_AS"/>
</dbReference>
<dbReference type="Pfam" id="PF00135">
    <property type="entry name" value="COesterase"/>
    <property type="match status" value="1"/>
</dbReference>
<accession>A0A517LAE4</accession>
<gene>
    <name evidence="5" type="ORF">FKW77_001629</name>
</gene>
<dbReference type="SUPFAM" id="SSF53474">
    <property type="entry name" value="alpha/beta-Hydrolases"/>
    <property type="match status" value="1"/>
</dbReference>
<dbReference type="GO" id="GO:0052689">
    <property type="term" value="F:carboxylic ester hydrolase activity"/>
    <property type="evidence" value="ECO:0007669"/>
    <property type="project" value="TreeGrafter"/>
</dbReference>
<dbReference type="Gene3D" id="3.40.50.1820">
    <property type="entry name" value="alpha/beta hydrolase"/>
    <property type="match status" value="1"/>
</dbReference>
<evidence type="ECO:0000259" key="4">
    <source>
        <dbReference type="Pfam" id="PF00135"/>
    </source>
</evidence>
<dbReference type="PANTHER" id="PTHR43918:SF4">
    <property type="entry name" value="CARBOXYLIC ESTER HYDROLASE"/>
    <property type="match status" value="1"/>
</dbReference>
<keyword evidence="2 3" id="KW-0378">Hydrolase</keyword>
<evidence type="ECO:0000256" key="1">
    <source>
        <dbReference type="ARBA" id="ARBA00005964"/>
    </source>
</evidence>
<keyword evidence="6" id="KW-1185">Reference proteome</keyword>
<dbReference type="EC" id="3.1.1.-" evidence="3"/>
<dbReference type="PANTHER" id="PTHR43918">
    <property type="entry name" value="ACETYLCHOLINESTERASE"/>
    <property type="match status" value="1"/>
</dbReference>
<feature type="domain" description="Carboxylesterase type B" evidence="4">
    <location>
        <begin position="299"/>
        <end position="504"/>
    </location>
</feature>
<dbReference type="OrthoDB" id="408631at2759"/>
<dbReference type="STRING" id="50376.A0A517LAE4"/>
<dbReference type="EMBL" id="CP042192">
    <property type="protein sequence ID" value="QDS72608.1"/>
    <property type="molecule type" value="Genomic_DNA"/>
</dbReference>
<dbReference type="InterPro" id="IPR050654">
    <property type="entry name" value="AChE-related_enzymes"/>
</dbReference>
<evidence type="ECO:0000313" key="5">
    <source>
        <dbReference type="EMBL" id="QDS72608.1"/>
    </source>
</evidence>
<evidence type="ECO:0000256" key="3">
    <source>
        <dbReference type="RuleBase" id="RU361235"/>
    </source>
</evidence>
<organism evidence="5 6">
    <name type="scientific">Venturia effusa</name>
    <dbReference type="NCBI Taxonomy" id="50376"/>
    <lineage>
        <taxon>Eukaryota</taxon>
        <taxon>Fungi</taxon>
        <taxon>Dikarya</taxon>
        <taxon>Ascomycota</taxon>
        <taxon>Pezizomycotina</taxon>
        <taxon>Dothideomycetes</taxon>
        <taxon>Pleosporomycetidae</taxon>
        <taxon>Venturiales</taxon>
        <taxon>Venturiaceae</taxon>
        <taxon>Venturia</taxon>
    </lineage>
</organism>
<evidence type="ECO:0000313" key="6">
    <source>
        <dbReference type="Proteomes" id="UP000316270"/>
    </source>
</evidence>
<reference evidence="5 6" key="1">
    <citation type="submission" date="2019-07" db="EMBL/GenBank/DDBJ databases">
        <title>Finished genome of Venturia effusa.</title>
        <authorList>
            <person name="Young C.A."/>
            <person name="Cox M.P."/>
            <person name="Ganley A.R.D."/>
            <person name="David W.J."/>
        </authorList>
    </citation>
    <scope>NUCLEOTIDE SEQUENCE [LARGE SCALE GENOMIC DNA]</scope>
    <source>
        <strain evidence="6">albino</strain>
    </source>
</reference>
<dbReference type="Proteomes" id="UP000316270">
    <property type="component" value="Chromosome 8"/>
</dbReference>
<dbReference type="PROSITE" id="PS00122">
    <property type="entry name" value="CARBOXYLESTERASE_B_1"/>
    <property type="match status" value="1"/>
</dbReference>
<dbReference type="InterPro" id="IPR029058">
    <property type="entry name" value="AB_hydrolase_fold"/>
</dbReference>
<dbReference type="AlphaFoldDB" id="A0A517LAE4"/>
<sequence length="653" mass="72698">MYEDLPFLGCVGLRPVPKTHHRLNDAQSGVSPQLPPRYYKAQDLKVRFAFHGQYLSPYVAQLVTGSKNCLCGQIPLLTAFFLHLPKGDREKRLLARQMEDYTVAVLHRTGSTCYRVCTFRRMESFPFEKYGYQPGQVLGRLIEIVQYGPLKDNMADAFRAFARTLLYKNWARMNNVLRFEPFNYCGPGPAWTCANAEQWPSDYRIHEFDKVKDNGESIIDIVESGMNLRRKGLYGLLVDHGLDFLDIQTRGVWGKMGLVVYDQWSIISVKTDETGKFGMQDVWEWPESQQDFNTGNFQSPAYNGARLAHDKDVVVVSMNYRVNIFGFHGNRELQDLNSGLLDQRLAVEWVRDNIYAFGGDAKKMILFGQSAGGASVDIYSYAWTDDPIVYGIILESGSVSIGSSSPNNSASWYAASKALDCGVEDARLKPVECMRQKPFEDIIAAIKQIGEANPMSAFGPRADGKIVFSDYAARAAAGNFIKAPILVGNTDDEEGISFALSTTKGASKQISPPSRHVARQTPQRVPSLSMIGCGSHAAALIRARIGVSAWRCIYNGVYPNQDIGSKGAWHGADIGMQFGTSEFLSKKPNTEIQNKMEQIILDAWTIFAKDPQVGLIKFGWPEYDADKPTVISLGGRNDASVKFVHRQALDASC</sequence>